<dbReference type="EMBL" id="NMUH01003844">
    <property type="protein sequence ID" value="MQM07304.1"/>
    <property type="molecule type" value="Genomic_DNA"/>
</dbReference>
<evidence type="ECO:0000313" key="4">
    <source>
        <dbReference type="Proteomes" id="UP000652761"/>
    </source>
</evidence>
<evidence type="ECO:0000259" key="2">
    <source>
        <dbReference type="SMART" id="SM00343"/>
    </source>
</evidence>
<comment type="caution">
    <text evidence="3">The sequence shown here is derived from an EMBL/GenBank/DDBJ whole genome shotgun (WGS) entry which is preliminary data.</text>
</comment>
<feature type="region of interest" description="Disordered" evidence="1">
    <location>
        <begin position="550"/>
        <end position="589"/>
    </location>
</feature>
<dbReference type="InterPro" id="IPR036128">
    <property type="entry name" value="Plus3-like_sf"/>
</dbReference>
<feature type="compositionally biased region" description="Basic and acidic residues" evidence="1">
    <location>
        <begin position="558"/>
        <end position="582"/>
    </location>
</feature>
<dbReference type="Proteomes" id="UP000652761">
    <property type="component" value="Unassembled WGS sequence"/>
</dbReference>
<dbReference type="AlphaFoldDB" id="A0A843WTL1"/>
<name>A0A843WTL1_COLES</name>
<dbReference type="GO" id="GO:0008270">
    <property type="term" value="F:zinc ion binding"/>
    <property type="evidence" value="ECO:0007669"/>
    <property type="project" value="InterPro"/>
</dbReference>
<feature type="domain" description="CCHC-type" evidence="2">
    <location>
        <begin position="697"/>
        <end position="713"/>
    </location>
</feature>
<gene>
    <name evidence="3" type="ORF">Taro_040143</name>
</gene>
<feature type="compositionally biased region" description="Basic and acidic residues" evidence="1">
    <location>
        <begin position="349"/>
        <end position="373"/>
    </location>
</feature>
<dbReference type="PANTHER" id="PTHR38940:SF4">
    <property type="entry name" value="OS01G0775100 PROTEIN"/>
    <property type="match status" value="1"/>
</dbReference>
<protein>
    <recommendedName>
        <fullName evidence="2">CCHC-type domain-containing protein</fullName>
    </recommendedName>
</protein>
<dbReference type="SUPFAM" id="SSF159042">
    <property type="entry name" value="Plus3-like"/>
    <property type="match status" value="1"/>
</dbReference>
<keyword evidence="4" id="KW-1185">Reference proteome</keyword>
<dbReference type="Gene3D" id="4.10.60.10">
    <property type="entry name" value="Zinc finger, CCHC-type"/>
    <property type="match status" value="1"/>
</dbReference>
<proteinExistence type="predicted"/>
<dbReference type="InterPro" id="IPR001878">
    <property type="entry name" value="Znf_CCHC"/>
</dbReference>
<organism evidence="3 4">
    <name type="scientific">Colocasia esculenta</name>
    <name type="common">Wild taro</name>
    <name type="synonym">Arum esculentum</name>
    <dbReference type="NCBI Taxonomy" id="4460"/>
    <lineage>
        <taxon>Eukaryota</taxon>
        <taxon>Viridiplantae</taxon>
        <taxon>Streptophyta</taxon>
        <taxon>Embryophyta</taxon>
        <taxon>Tracheophyta</taxon>
        <taxon>Spermatophyta</taxon>
        <taxon>Magnoliopsida</taxon>
        <taxon>Liliopsida</taxon>
        <taxon>Araceae</taxon>
        <taxon>Aroideae</taxon>
        <taxon>Colocasieae</taxon>
        <taxon>Colocasia</taxon>
    </lineage>
</organism>
<evidence type="ECO:0000313" key="3">
    <source>
        <dbReference type="EMBL" id="MQM07304.1"/>
    </source>
</evidence>
<reference evidence="3" key="1">
    <citation type="submission" date="2017-07" db="EMBL/GenBank/DDBJ databases">
        <title>Taro Niue Genome Assembly and Annotation.</title>
        <authorList>
            <person name="Atibalentja N."/>
            <person name="Keating K."/>
            <person name="Fields C.J."/>
        </authorList>
    </citation>
    <scope>NUCLEOTIDE SEQUENCE</scope>
    <source>
        <strain evidence="3">Niue_2</strain>
        <tissue evidence="3">Leaf</tissue>
    </source>
</reference>
<feature type="domain" description="CCHC-type" evidence="2">
    <location>
        <begin position="657"/>
        <end position="673"/>
    </location>
</feature>
<dbReference type="SMART" id="SM00343">
    <property type="entry name" value="ZnF_C2HC"/>
    <property type="match status" value="2"/>
</dbReference>
<accession>A0A843WTL1</accession>
<evidence type="ECO:0000256" key="1">
    <source>
        <dbReference type="SAM" id="MobiDB-lite"/>
    </source>
</evidence>
<dbReference type="OrthoDB" id="166375at2759"/>
<sequence>MEDQEKALNLVNLFSPNAISGYSGAGANAVSRADRVFVTTPLSEVVWSPGRGLCFKSADHSLIEKKAPVFWSTEIFNIIISPPPTAGGRNSESDKFMTGGDSTNICHEVAPLGSTHNNVSVQQSCPTWSHEHNPVLKLGQKSVLPGTLQGMKAMKDTSLMNITRGESLPDDKDEGISSHRENQEIANNARASNALNSEVETGSADGRIADCLPHQPEFASNLTKVEAEHESSNKESLREHIERDHEVNNNQFPAKADALIYYSPEFNKWNCTEDLAGIAKSKDGKQAESEDIANEDCCDGQTSHFTCLHSLSETCRRTSDLKECMYPVNQEEKTHLVGPSLDENVTPLDKCKAEEKVSSTERTRSLSKRKDDSNGSVKSGNSAEPFVTGKRTWSFGEDIFMGSKRLKKSSSCSGPHVKKDSSFINWISNVTKGFFGSSHVETHSLATVPNPMPCKQKGLFSASELNDSDSYAAPRTVGFGSILKTFHWPRLTGKSDEVINVHHLGEPNNFKELQLQNLTDGRNTDRANHDSVPQKPVPISRVGIHQGVCQFGEPPPVNDRDHFRDYQSSEDCHRSPLEDQKLTSENSPQYSISPMGLACSKILPADPKMKSYLNPILPSQKSKRLEPMATVFAKRLDAFRHIQTSEVADDMAPESATCLFCGKNGHFITSCSDVTESELEDLPKNTSLGPAQKTTRLCIRCFQHTHWAIACPYASLTSYQHVHGNASIINYESFPRTKGRSDVPLVSNHGVKIYEKSEGRQHQLFCSDRINQEEMSRNVTEFMVQTSILDKKDAVKGKQIVSNAGDAELEDKSFAHFHNLIIKKRPDEQERIFERIRKLRLSRTDVIRWMESSISRFSLEGFFLRVRLGKGEEDQGRTCYHGHLEKKSKEVDELKAWWSVTLQRGGHLPSEVDLDKKLVERAMLDC</sequence>
<dbReference type="GO" id="GO:0003677">
    <property type="term" value="F:DNA binding"/>
    <property type="evidence" value="ECO:0007669"/>
    <property type="project" value="InterPro"/>
</dbReference>
<dbReference type="PANTHER" id="PTHR38940">
    <property type="entry name" value="PLUS3 DOMAIN-CONTAINING PROTEIN"/>
    <property type="match status" value="1"/>
</dbReference>
<feature type="region of interest" description="Disordered" evidence="1">
    <location>
        <begin position="348"/>
        <end position="383"/>
    </location>
</feature>